<dbReference type="NCBIfam" id="TIGR03696">
    <property type="entry name" value="Rhs_assc_core"/>
    <property type="match status" value="1"/>
</dbReference>
<feature type="domain" description="Teneurin-like YD-shell" evidence="4">
    <location>
        <begin position="921"/>
        <end position="1343"/>
    </location>
</feature>
<feature type="region of interest" description="Disordered" evidence="2">
    <location>
        <begin position="1563"/>
        <end position="1611"/>
    </location>
</feature>
<dbReference type="InterPro" id="IPR022385">
    <property type="entry name" value="Rhs_assc_core"/>
</dbReference>
<evidence type="ECO:0000259" key="4">
    <source>
        <dbReference type="Pfam" id="PF25023"/>
    </source>
</evidence>
<gene>
    <name evidence="5" type="ORF">DF017_15665</name>
</gene>
<dbReference type="InterPro" id="IPR056823">
    <property type="entry name" value="TEN-like_YD-shell"/>
</dbReference>
<feature type="transmembrane region" description="Helical" evidence="3">
    <location>
        <begin position="1527"/>
        <end position="1547"/>
    </location>
</feature>
<feature type="transmembrane region" description="Helical" evidence="3">
    <location>
        <begin position="1457"/>
        <end position="1478"/>
    </location>
</feature>
<keyword evidence="3" id="KW-0812">Transmembrane</keyword>
<evidence type="ECO:0000256" key="3">
    <source>
        <dbReference type="SAM" id="Phobius"/>
    </source>
</evidence>
<dbReference type="Pfam" id="PF05593">
    <property type="entry name" value="RHS_repeat"/>
    <property type="match status" value="2"/>
</dbReference>
<comment type="caution">
    <text evidence="5">The sequence shown here is derived from an EMBL/GenBank/DDBJ whole genome shotgun (WGS) entry which is preliminary data.</text>
</comment>
<dbReference type="PANTHER" id="PTHR32305:SF15">
    <property type="entry name" value="PROTEIN RHSA-RELATED"/>
    <property type="match status" value="1"/>
</dbReference>
<keyword evidence="3" id="KW-0472">Membrane</keyword>
<evidence type="ECO:0000313" key="6">
    <source>
        <dbReference type="Proteomes" id="UP000281098"/>
    </source>
</evidence>
<reference evidence="5 6" key="1">
    <citation type="submission" date="2018-08" db="EMBL/GenBank/DDBJ databases">
        <title>Comparative analysis of Burkholderia isolates from Puerto Rico.</title>
        <authorList>
            <person name="Hall C."/>
            <person name="Sahl J."/>
            <person name="Wagner D."/>
        </authorList>
    </citation>
    <scope>NUCLEOTIDE SEQUENCE [LARGE SCALE GENOMIC DNA]</scope>
    <source>
        <strain evidence="5 6">Bp8966</strain>
    </source>
</reference>
<evidence type="ECO:0000256" key="2">
    <source>
        <dbReference type="SAM" id="MobiDB-lite"/>
    </source>
</evidence>
<evidence type="ECO:0000256" key="1">
    <source>
        <dbReference type="ARBA" id="ARBA00022737"/>
    </source>
</evidence>
<dbReference type="Gene3D" id="2.180.10.10">
    <property type="entry name" value="RHS repeat-associated core"/>
    <property type="match status" value="2"/>
</dbReference>
<dbReference type="EMBL" id="QTPM01000017">
    <property type="protein sequence ID" value="RQY92257.1"/>
    <property type="molecule type" value="Genomic_DNA"/>
</dbReference>
<organism evidence="5 6">
    <name type="scientific">Burkholderia stagnalis</name>
    <dbReference type="NCBI Taxonomy" id="1503054"/>
    <lineage>
        <taxon>Bacteria</taxon>
        <taxon>Pseudomonadati</taxon>
        <taxon>Pseudomonadota</taxon>
        <taxon>Betaproteobacteria</taxon>
        <taxon>Burkholderiales</taxon>
        <taxon>Burkholderiaceae</taxon>
        <taxon>Burkholderia</taxon>
        <taxon>Burkholderia cepacia complex</taxon>
    </lineage>
</organism>
<proteinExistence type="predicted"/>
<evidence type="ECO:0000313" key="5">
    <source>
        <dbReference type="EMBL" id="RQY92257.1"/>
    </source>
</evidence>
<dbReference type="NCBIfam" id="TIGR01643">
    <property type="entry name" value="YD_repeat_2x"/>
    <property type="match status" value="3"/>
</dbReference>
<dbReference type="InterPro" id="IPR050708">
    <property type="entry name" value="T6SS_VgrG/RHS"/>
</dbReference>
<keyword evidence="6" id="KW-1185">Reference proteome</keyword>
<accession>A0ABX9YN80</accession>
<feature type="compositionally biased region" description="Low complexity" evidence="2">
    <location>
        <begin position="1593"/>
        <end position="1602"/>
    </location>
</feature>
<feature type="transmembrane region" description="Helical" evidence="3">
    <location>
        <begin position="1372"/>
        <end position="1392"/>
    </location>
</feature>
<dbReference type="PANTHER" id="PTHR32305">
    <property type="match status" value="1"/>
</dbReference>
<keyword evidence="1" id="KW-0677">Repeat</keyword>
<dbReference type="Proteomes" id="UP000281098">
    <property type="component" value="Unassembled WGS sequence"/>
</dbReference>
<feature type="transmembrane region" description="Helical" evidence="3">
    <location>
        <begin position="1424"/>
        <end position="1445"/>
    </location>
</feature>
<dbReference type="Pfam" id="PF25023">
    <property type="entry name" value="TEN_YD-shell"/>
    <property type="match status" value="1"/>
</dbReference>
<dbReference type="InterPro" id="IPR006530">
    <property type="entry name" value="YD"/>
</dbReference>
<sequence>MSTPDSLAASPSAAVHSNAFNFLSFVDAGVDPRTGFYTFSIALPNVMANALTGPALPMSLAFNPLQTDDRGVGIGWSLRVSQYDRVAKQLRLSTGETYRAVDTGPRIVVEDQKLRNFRVDKIDGDLLVVYKSGVAERLSNAGTHDVYLPSAIHSPEGRGLSLRYTMFRGHRLLSEVSDDSRRLLALERTATQAAITLRPDAPDAATFTLVLRNDRVAEIRLPVDNRASWRLQYETAGDLTLISQVESPTGGVETVRYQAQGHELPAGAPLRYLPYAIEHVRMPRAEQPPLRSLYRYTPNNFMGRGAPGLVWKDGEDNLYKVLDDYRYGSDETHVTGEGDATEAVRVIRRTFNRFHLLVSEETNQRGHVALQRTEYDEKPGRPFSEQSPQCQLPLRTTKSWYLSAAPGTTREEIVTTRFDDWGNLLERVDATGTVEQYDYYPAEGDTGCPADPLGFRRFVRTKRVTPAPSPVAAPTREIRHTYVALPSLRPNGPPHVVVADEVLSEHTEDESRELQRIARTWFDTPADAMLHGRIATETKTLDGRATATSYAYALQNDTLRTTTTVTGFDGASRITNAWRALATGQDVRVEDESGVTVRYAYDALGRVLAETTAPGTEYEATRQHAYGLAATADDPVYASVTDALGVTTRTTYDGLNRVVRTETADVDHAGEPMRTTYRARYDALGQLVEETQTDWLDGEPLALVSRHRHDDWGERDGTTRPDGVDAYRVHDPIRRTETEWLADGAGARTGRTVTTRNAFDKPVSIERFDTRDAPAGKTVNEYDGLGRCVRRTDPAGNVSTFAYDAFGRLTRNVLADGAAIEHAYAAHDSEALPIRIGVADGSGSGSGSGSRTIVAGEQSFDGLGRLARRTAGGRVRTFAYAGGHPQPDHETTPSGASIRYAYAPSLTRQPIRRSVTDLDDDYTYHPVHAQLVRARSAATDDEYALDYLPSGQLRHEQWREDGAAHQASHAASLEGRLLRYTDRFGDTQTNSYDAAGRLGRVQGGALDASLQYDAFGRLRQCTTRDTNAGRALTVTLAYDDFGRETERRIEQDGAPPVVLAQTHTPADKLARRTLSAGGAIVRDETCEYDARGRLVAYQCAGTRPPHDPYGRAIASQYYAFDCVDNIVSLTTEFGDGSRNVARFSYDNAADPTQLTRVTHSHADYPPTLELRYDADGNLVDDGSRTYQYDPLGRLTRIADAVRSVSARYGYDALDRLVAIRGADGVAVRRTYRDARIVSELRDGDRIGYLRADERLLAHRRDGTQAQTVLYGADQQQSVLLAASGGERRDLAYTPYGYRATGTDWPGLPGFNGEPLEPLTGSYLLGNGHRLYDPMLMRFHRPDMLSPFDGGGLNAYAYCLGDPINRVDPTGQLSWQAILGIVLGAVAIALTVVSLGAGAAIAAGVVPATGMLGAIATVPSMTVSGVVSVATGVAGLAEGATTIAAAALSERDEQASGILGWVSLGLGVASAANGVAGAASKVAGASKGVVSTTARNLAVARTAIDVTARAQGVAGQFVSTFADDVPAWASHTMMGVSLALTAAGWGGLAREAARARSTGFHALADAPQADASGGRPARYRSLAEGPTGATDGRSSVAAASESVRQPTLRAPR</sequence>
<dbReference type="RefSeq" id="WP_124490712.1">
    <property type="nucleotide sequence ID" value="NZ_QTOI01000014.1"/>
</dbReference>
<feature type="transmembrane region" description="Helical" evidence="3">
    <location>
        <begin position="1399"/>
        <end position="1418"/>
    </location>
</feature>
<name>A0ABX9YN80_9BURK</name>
<protein>
    <recommendedName>
        <fullName evidence="4">Teneurin-like YD-shell domain-containing protein</fullName>
    </recommendedName>
</protein>
<keyword evidence="3" id="KW-1133">Transmembrane helix</keyword>
<dbReference type="InterPro" id="IPR031325">
    <property type="entry name" value="RHS_repeat"/>
</dbReference>